<feature type="transmembrane region" description="Helical" evidence="1">
    <location>
        <begin position="172"/>
        <end position="190"/>
    </location>
</feature>
<evidence type="ECO:0000256" key="1">
    <source>
        <dbReference type="SAM" id="Phobius"/>
    </source>
</evidence>
<name>A0A075AYM4_ROZAC</name>
<evidence type="ECO:0000313" key="4">
    <source>
        <dbReference type="Proteomes" id="UP000030755"/>
    </source>
</evidence>
<evidence type="ECO:0008006" key="6">
    <source>
        <dbReference type="Google" id="ProtNLM"/>
    </source>
</evidence>
<keyword evidence="1" id="KW-1133">Transmembrane helix</keyword>
<dbReference type="EMBL" id="KE560847">
    <property type="protein sequence ID" value="EPZ35382.1"/>
    <property type="molecule type" value="Genomic_DNA"/>
</dbReference>
<evidence type="ECO:0000313" key="5">
    <source>
        <dbReference type="Proteomes" id="UP000281549"/>
    </source>
</evidence>
<dbReference type="HOGENOM" id="CLU_1409530_0_0_1"/>
<accession>A0A075AYM4</accession>
<protein>
    <recommendedName>
        <fullName evidence="6">ER membrane protein complex subunit 10</fullName>
    </recommendedName>
</protein>
<organism evidence="2 4">
    <name type="scientific">Rozella allomycis (strain CSF55)</name>
    <dbReference type="NCBI Taxonomy" id="988480"/>
    <lineage>
        <taxon>Eukaryota</taxon>
        <taxon>Fungi</taxon>
        <taxon>Fungi incertae sedis</taxon>
        <taxon>Cryptomycota</taxon>
        <taxon>Cryptomycota incertae sedis</taxon>
        <taxon>Rozella</taxon>
    </lineage>
</organism>
<dbReference type="Proteomes" id="UP000281549">
    <property type="component" value="Unassembled WGS sequence"/>
</dbReference>
<gene>
    <name evidence="2" type="ORF">O9G_003036</name>
    <name evidence="3" type="ORF">ROZALSC1DRAFT_26830</name>
</gene>
<keyword evidence="1" id="KW-0812">Transmembrane</keyword>
<proteinExistence type="predicted"/>
<evidence type="ECO:0000313" key="2">
    <source>
        <dbReference type="EMBL" id="EPZ35382.1"/>
    </source>
</evidence>
<dbReference type="Proteomes" id="UP000030755">
    <property type="component" value="Unassembled WGS sequence"/>
</dbReference>
<reference evidence="5" key="2">
    <citation type="journal article" date="2018" name="Nat. Microbiol.">
        <title>Leveraging single-cell genomics to expand the fungal tree of life.</title>
        <authorList>
            <person name="Ahrendt S.R."/>
            <person name="Quandt C.A."/>
            <person name="Ciobanu D."/>
            <person name="Clum A."/>
            <person name="Salamov A."/>
            <person name="Andreopoulos B."/>
            <person name="Cheng J.F."/>
            <person name="Woyke T."/>
            <person name="Pelin A."/>
            <person name="Henrissat B."/>
            <person name="Reynolds N.K."/>
            <person name="Benny G.L."/>
            <person name="Smith M.E."/>
            <person name="James T.Y."/>
            <person name="Grigoriev I.V."/>
        </authorList>
    </citation>
    <scope>NUCLEOTIDE SEQUENCE [LARGE SCALE GENOMIC DNA]</scope>
    <source>
        <strain evidence="5">CSF55</strain>
    </source>
</reference>
<dbReference type="EMBL" id="ML004929">
    <property type="protein sequence ID" value="RKP21777.1"/>
    <property type="molecule type" value="Genomic_DNA"/>
</dbReference>
<sequence>MGGKILENSQKLFIINDIGNTKLEISLIMNLRIFLTFYALFISPTTSNCIVKLMNVEMNANVIDLQKDHLQLPLPKHIEGYPVSKISLIVNENTIATCSFGPWDDVYLGFESSSDKCPSQIYCSHNSEAANSSSSRKLRLLRREVNVVNPTIFYKEPEVTKGDETQNFMIKYWYIILPMLFILLMGSPNANSE</sequence>
<evidence type="ECO:0000313" key="3">
    <source>
        <dbReference type="EMBL" id="RKP21777.1"/>
    </source>
</evidence>
<keyword evidence="1" id="KW-0472">Membrane</keyword>
<keyword evidence="4" id="KW-1185">Reference proteome</keyword>
<reference evidence="2 4" key="1">
    <citation type="journal article" date="2013" name="Curr. Biol.">
        <title>Shared signatures of parasitism and phylogenomics unite Cryptomycota and microsporidia.</title>
        <authorList>
            <person name="James T.Y."/>
            <person name="Pelin A."/>
            <person name="Bonen L."/>
            <person name="Ahrendt S."/>
            <person name="Sain D."/>
            <person name="Corradi N."/>
            <person name="Stajich J.E."/>
        </authorList>
    </citation>
    <scope>NUCLEOTIDE SEQUENCE [LARGE SCALE GENOMIC DNA]</scope>
    <source>
        <strain evidence="2 4">CSF55</strain>
        <strain evidence="2 4">CSF55</strain>
    </source>
</reference>
<dbReference type="AlphaFoldDB" id="A0A075AYM4"/>
<reference evidence="3" key="3">
    <citation type="submission" date="2018-08" db="EMBL/GenBank/DDBJ databases">
        <title>Leveraging single-cell genomics to expand the Fungal Tree of Life.</title>
        <authorList>
            <consortium name="DOE Joint Genome Institute"/>
            <person name="Ahrendt S.R."/>
            <person name="Quandt C.A."/>
            <person name="Ciobanu D."/>
            <person name="Clum A."/>
            <person name="Salamov A."/>
            <person name="Andreopoulos B."/>
            <person name="Cheng J.-F."/>
            <person name="Woyke T."/>
            <person name="Pelin A."/>
            <person name="Henrissat B."/>
            <person name="Reynolds N."/>
            <person name="Benny G.L."/>
            <person name="Smith M.E."/>
            <person name="James T.Y."/>
            <person name="Grigoriev I.V."/>
        </authorList>
    </citation>
    <scope>NUCLEOTIDE SEQUENCE</scope>
    <source>
        <strain evidence="3">CSF55</strain>
    </source>
</reference>